<feature type="transmembrane region" description="Helical" evidence="1">
    <location>
        <begin position="89"/>
        <end position="114"/>
    </location>
</feature>
<keyword evidence="1" id="KW-1133">Transmembrane helix</keyword>
<evidence type="ECO:0000256" key="1">
    <source>
        <dbReference type="SAM" id="Phobius"/>
    </source>
</evidence>
<dbReference type="AlphaFoldDB" id="A0A2T5M2Q5"/>
<dbReference type="GeneID" id="63809314"/>
<dbReference type="EMBL" id="MSFN02000002">
    <property type="protein sequence ID" value="PTU22812.1"/>
    <property type="molecule type" value="Genomic_DNA"/>
</dbReference>
<keyword evidence="2" id="KW-0732">Signal</keyword>
<name>A0A2T5M2Q5_9EURO</name>
<proteinExistence type="predicted"/>
<keyword evidence="1" id="KW-0812">Transmembrane</keyword>
<organism evidence="3 4">
    <name type="scientific">Aspergillus ochraceoroseus IBT 24754</name>
    <dbReference type="NCBI Taxonomy" id="1392256"/>
    <lineage>
        <taxon>Eukaryota</taxon>
        <taxon>Fungi</taxon>
        <taxon>Dikarya</taxon>
        <taxon>Ascomycota</taxon>
        <taxon>Pezizomycotina</taxon>
        <taxon>Eurotiomycetes</taxon>
        <taxon>Eurotiomycetidae</taxon>
        <taxon>Eurotiales</taxon>
        <taxon>Aspergillaceae</taxon>
        <taxon>Aspergillus</taxon>
        <taxon>Aspergillus subgen. Nidulantes</taxon>
    </lineage>
</organism>
<feature type="signal peptide" evidence="2">
    <location>
        <begin position="1"/>
        <end position="23"/>
    </location>
</feature>
<dbReference type="VEuPathDB" id="FungiDB:P175DRAFT_0146622"/>
<dbReference type="Proteomes" id="UP000244073">
    <property type="component" value="Unassembled WGS sequence"/>
</dbReference>
<sequence length="121" mass="13492">MLTTITLALAWGRFSLCIRSVYAESSGDGKVKKKKQSRLRLETTLALPPPPPLQLARRWSISCSGFWASIYCALFSLRSSYVYGSSDLFLLTLRSILSIFNFVFFASVALGSTIDHYLIVS</sequence>
<comment type="caution">
    <text evidence="3">The sequence shown here is derived from an EMBL/GenBank/DDBJ whole genome shotgun (WGS) entry which is preliminary data.</text>
</comment>
<evidence type="ECO:0000313" key="4">
    <source>
        <dbReference type="Proteomes" id="UP000244073"/>
    </source>
</evidence>
<dbReference type="RefSeq" id="XP_040754204.1">
    <property type="nucleotide sequence ID" value="XM_040892432.1"/>
</dbReference>
<feature type="transmembrane region" description="Helical" evidence="1">
    <location>
        <begin position="59"/>
        <end position="77"/>
    </location>
</feature>
<protein>
    <recommendedName>
        <fullName evidence="5">Secreted protein</fullName>
    </recommendedName>
</protein>
<gene>
    <name evidence="3" type="ORF">P175DRAFT_0146622</name>
</gene>
<reference evidence="3 4" key="1">
    <citation type="journal article" date="2018" name="Proc. Natl. Acad. Sci. U.S.A.">
        <title>Linking secondary metabolites to gene clusters through genome sequencing of six diverse Aspergillus species.</title>
        <authorList>
            <person name="Kaerboelling I."/>
            <person name="Vesth T.C."/>
            <person name="Frisvad J.C."/>
            <person name="Nybo J.L."/>
            <person name="Theobald S."/>
            <person name="Kuo A."/>
            <person name="Bowyer P."/>
            <person name="Matsuda Y."/>
            <person name="Mondo S."/>
            <person name="Lyhne E.K."/>
            <person name="Kogle M.E."/>
            <person name="Clum A."/>
            <person name="Lipzen A."/>
            <person name="Salamov A."/>
            <person name="Ngan C.Y."/>
            <person name="Daum C."/>
            <person name="Chiniquy J."/>
            <person name="Barry K."/>
            <person name="LaButti K."/>
            <person name="Haridas S."/>
            <person name="Simmons B.A."/>
            <person name="Magnuson J.K."/>
            <person name="Mortensen U.H."/>
            <person name="Larsen T.O."/>
            <person name="Grigoriev I.V."/>
            <person name="Baker S.E."/>
            <person name="Andersen M.R."/>
        </authorList>
    </citation>
    <scope>NUCLEOTIDE SEQUENCE [LARGE SCALE GENOMIC DNA]</scope>
    <source>
        <strain evidence="3 4">IBT 24754</strain>
    </source>
</reference>
<evidence type="ECO:0000313" key="3">
    <source>
        <dbReference type="EMBL" id="PTU22812.1"/>
    </source>
</evidence>
<evidence type="ECO:0008006" key="5">
    <source>
        <dbReference type="Google" id="ProtNLM"/>
    </source>
</evidence>
<evidence type="ECO:0000256" key="2">
    <source>
        <dbReference type="SAM" id="SignalP"/>
    </source>
</evidence>
<accession>A0A2T5M2Q5</accession>
<keyword evidence="1" id="KW-0472">Membrane</keyword>
<feature type="chain" id="PRO_5015775194" description="Secreted protein" evidence="2">
    <location>
        <begin position="24"/>
        <end position="121"/>
    </location>
</feature>